<dbReference type="EC" id="3.1.3.25" evidence="8"/>
<evidence type="ECO:0000256" key="1">
    <source>
        <dbReference type="ARBA" id="ARBA00001033"/>
    </source>
</evidence>
<comment type="caution">
    <text evidence="9">The sequence shown here is derived from an EMBL/GenBank/DDBJ whole genome shotgun (WGS) entry which is preliminary data.</text>
</comment>
<dbReference type="PANTHER" id="PTHR20854:SF4">
    <property type="entry name" value="INOSITOL-1-MONOPHOSPHATASE-RELATED"/>
    <property type="match status" value="1"/>
</dbReference>
<gene>
    <name evidence="9" type="ORF">BJ322DRAFT_490400</name>
</gene>
<dbReference type="FunFam" id="3.30.540.10:FF:000004">
    <property type="entry name" value="Inositol-1-monophosphatase"/>
    <property type="match status" value="1"/>
</dbReference>
<protein>
    <recommendedName>
        <fullName evidence="8">Inositol-1-monophosphatase</fullName>
        <ecNumber evidence="8">3.1.3.25</ecNumber>
    </recommendedName>
</protein>
<proteinExistence type="inferred from homology"/>
<comment type="catalytic activity">
    <reaction evidence="1 8">
        <text>a myo-inositol phosphate + H2O = myo-inositol + phosphate</text>
        <dbReference type="Rhea" id="RHEA:24056"/>
        <dbReference type="ChEBI" id="CHEBI:15377"/>
        <dbReference type="ChEBI" id="CHEBI:17268"/>
        <dbReference type="ChEBI" id="CHEBI:43474"/>
        <dbReference type="ChEBI" id="CHEBI:84139"/>
        <dbReference type="EC" id="3.1.3.25"/>
    </reaction>
</comment>
<evidence type="ECO:0000313" key="10">
    <source>
        <dbReference type="Proteomes" id="UP000736335"/>
    </source>
</evidence>
<evidence type="ECO:0000256" key="3">
    <source>
        <dbReference type="ARBA" id="ARBA00009759"/>
    </source>
</evidence>
<keyword evidence="5 8" id="KW-0378">Hydrolase</keyword>
<dbReference type="InterPro" id="IPR033942">
    <property type="entry name" value="IMPase"/>
</dbReference>
<keyword evidence="10" id="KW-1185">Reference proteome</keyword>
<name>A0A9P6H466_9AGAM</name>
<sequence>MSSIELSITDLRSILEFTSTLAREAGDLILEGSKAIAASGDVNSKKNSVDLVTEYDVRVEELVREEIKKAYPGFQFIGEESYSAGVRPDLTDDPTFCVDPIDGTTNFVHGFPFVAISLGLIYKKRPVLGVIYNPFLDYLYTGIEGHGSYLSKNKQIPQKLPLSAPRPLPSLSGALIAVEWGSARSQTAAGSKAESFLRLAGDPNHANPVEGGRMAHSLRSLGSAALNFSMVAQGGLDVYWEIGCWAWDVCAGIVIGQEAGCYVTGGHDGPRDGNVTPEILLGRKYLIVRAIADSETEKGIDAQKRIAEEFYATVADTDPC</sequence>
<dbReference type="PROSITE" id="PS00629">
    <property type="entry name" value="IMP_1"/>
    <property type="match status" value="1"/>
</dbReference>
<accession>A0A9P6H466</accession>
<dbReference type="Proteomes" id="UP000736335">
    <property type="component" value="Unassembled WGS sequence"/>
</dbReference>
<dbReference type="InterPro" id="IPR020583">
    <property type="entry name" value="Inositol_monoP_metal-BS"/>
</dbReference>
<dbReference type="AlphaFoldDB" id="A0A9P6H466"/>
<feature type="binding site" evidence="7">
    <location>
        <position position="99"/>
    </location>
    <ligand>
        <name>Mg(2+)</name>
        <dbReference type="ChEBI" id="CHEBI:18420"/>
        <label>1</label>
        <note>catalytic</note>
    </ligand>
</feature>
<comment type="pathway">
    <text evidence="8">Polyol metabolism; myo-inositol biosynthesis; myo-inositol from D-glucose 6-phosphate: step 2/2.</text>
</comment>
<evidence type="ECO:0000256" key="5">
    <source>
        <dbReference type="ARBA" id="ARBA00022801"/>
    </source>
</evidence>
<dbReference type="GO" id="GO:0007165">
    <property type="term" value="P:signal transduction"/>
    <property type="evidence" value="ECO:0007669"/>
    <property type="project" value="TreeGrafter"/>
</dbReference>
<organism evidence="9 10">
    <name type="scientific">Thelephora terrestris</name>
    <dbReference type="NCBI Taxonomy" id="56493"/>
    <lineage>
        <taxon>Eukaryota</taxon>
        <taxon>Fungi</taxon>
        <taxon>Dikarya</taxon>
        <taxon>Basidiomycota</taxon>
        <taxon>Agaricomycotina</taxon>
        <taxon>Agaricomycetes</taxon>
        <taxon>Thelephorales</taxon>
        <taxon>Thelephoraceae</taxon>
        <taxon>Thelephora</taxon>
    </lineage>
</organism>
<feature type="binding site" evidence="7">
    <location>
        <position position="248"/>
    </location>
    <ligand>
        <name>Mg(2+)</name>
        <dbReference type="ChEBI" id="CHEBI:18420"/>
        <label>1</label>
        <note>catalytic</note>
    </ligand>
</feature>
<evidence type="ECO:0000256" key="2">
    <source>
        <dbReference type="ARBA" id="ARBA00001946"/>
    </source>
</evidence>
<comment type="cofactor">
    <cofactor evidence="2 7 8">
        <name>Mg(2+)</name>
        <dbReference type="ChEBI" id="CHEBI:18420"/>
    </cofactor>
</comment>
<dbReference type="Gene3D" id="3.30.540.10">
    <property type="entry name" value="Fructose-1,6-Bisphosphatase, subunit A, domain 1"/>
    <property type="match status" value="1"/>
</dbReference>
<dbReference type="EMBL" id="WIUZ02000022">
    <property type="protein sequence ID" value="KAF9778759.1"/>
    <property type="molecule type" value="Genomic_DNA"/>
</dbReference>
<feature type="binding site" evidence="7">
    <location>
        <position position="102"/>
    </location>
    <ligand>
        <name>Mg(2+)</name>
        <dbReference type="ChEBI" id="CHEBI:18420"/>
        <label>1</label>
        <note>catalytic</note>
    </ligand>
</feature>
<evidence type="ECO:0000256" key="8">
    <source>
        <dbReference type="RuleBase" id="RU364068"/>
    </source>
</evidence>
<dbReference type="OrthoDB" id="10254945at2759"/>
<keyword evidence="4 7" id="KW-0479">Metal-binding</keyword>
<dbReference type="GO" id="GO:0008934">
    <property type="term" value="F:inositol monophosphate 1-phosphatase activity"/>
    <property type="evidence" value="ECO:0007669"/>
    <property type="project" value="InterPro"/>
</dbReference>
<dbReference type="PANTHER" id="PTHR20854">
    <property type="entry name" value="INOSITOL MONOPHOSPHATASE"/>
    <property type="match status" value="1"/>
</dbReference>
<dbReference type="InterPro" id="IPR000760">
    <property type="entry name" value="Inositol_monophosphatase-like"/>
</dbReference>
<keyword evidence="6 7" id="KW-0460">Magnesium</keyword>
<dbReference type="PRINTS" id="PR00377">
    <property type="entry name" value="IMPHPHTASES"/>
</dbReference>
<reference evidence="9" key="1">
    <citation type="journal article" date="2020" name="Nat. Commun.">
        <title>Large-scale genome sequencing of mycorrhizal fungi provides insights into the early evolution of symbiotic traits.</title>
        <authorList>
            <person name="Miyauchi S."/>
            <person name="Kiss E."/>
            <person name="Kuo A."/>
            <person name="Drula E."/>
            <person name="Kohler A."/>
            <person name="Sanchez-Garcia M."/>
            <person name="Morin E."/>
            <person name="Andreopoulos B."/>
            <person name="Barry K.W."/>
            <person name="Bonito G."/>
            <person name="Buee M."/>
            <person name="Carver A."/>
            <person name="Chen C."/>
            <person name="Cichocki N."/>
            <person name="Clum A."/>
            <person name="Culley D."/>
            <person name="Crous P.W."/>
            <person name="Fauchery L."/>
            <person name="Girlanda M."/>
            <person name="Hayes R.D."/>
            <person name="Keri Z."/>
            <person name="LaButti K."/>
            <person name="Lipzen A."/>
            <person name="Lombard V."/>
            <person name="Magnuson J."/>
            <person name="Maillard F."/>
            <person name="Murat C."/>
            <person name="Nolan M."/>
            <person name="Ohm R.A."/>
            <person name="Pangilinan J."/>
            <person name="Pereira M.F."/>
            <person name="Perotto S."/>
            <person name="Peter M."/>
            <person name="Pfister S."/>
            <person name="Riley R."/>
            <person name="Sitrit Y."/>
            <person name="Stielow J.B."/>
            <person name="Szollosi G."/>
            <person name="Zifcakova L."/>
            <person name="Stursova M."/>
            <person name="Spatafora J.W."/>
            <person name="Tedersoo L."/>
            <person name="Vaario L.M."/>
            <person name="Yamada A."/>
            <person name="Yan M."/>
            <person name="Wang P."/>
            <person name="Xu J."/>
            <person name="Bruns T."/>
            <person name="Baldrian P."/>
            <person name="Vilgalys R."/>
            <person name="Dunand C."/>
            <person name="Henrissat B."/>
            <person name="Grigoriev I.V."/>
            <person name="Hibbett D."/>
            <person name="Nagy L.G."/>
            <person name="Martin F.M."/>
        </authorList>
    </citation>
    <scope>NUCLEOTIDE SEQUENCE</scope>
    <source>
        <strain evidence="9">UH-Tt-Lm1</strain>
    </source>
</reference>
<evidence type="ECO:0000256" key="6">
    <source>
        <dbReference type="ARBA" id="ARBA00022842"/>
    </source>
</evidence>
<dbReference type="Gene3D" id="3.40.190.80">
    <property type="match status" value="1"/>
</dbReference>
<evidence type="ECO:0000256" key="7">
    <source>
        <dbReference type="PIRSR" id="PIRSR600760-2"/>
    </source>
</evidence>
<dbReference type="CDD" id="cd01639">
    <property type="entry name" value="IMPase"/>
    <property type="match status" value="1"/>
</dbReference>
<evidence type="ECO:0000313" key="9">
    <source>
        <dbReference type="EMBL" id="KAF9778759.1"/>
    </source>
</evidence>
<evidence type="ECO:0000256" key="4">
    <source>
        <dbReference type="ARBA" id="ARBA00022723"/>
    </source>
</evidence>
<feature type="binding site" evidence="7">
    <location>
        <position position="101"/>
    </location>
    <ligand>
        <name>Mg(2+)</name>
        <dbReference type="ChEBI" id="CHEBI:18420"/>
        <label>1</label>
        <note>catalytic</note>
    </ligand>
</feature>
<comment type="similarity">
    <text evidence="3 8">Belongs to the inositol monophosphatase superfamily.</text>
</comment>
<dbReference type="Pfam" id="PF00459">
    <property type="entry name" value="Inositol_P"/>
    <property type="match status" value="1"/>
</dbReference>
<dbReference type="GO" id="GO:0046872">
    <property type="term" value="F:metal ion binding"/>
    <property type="evidence" value="ECO:0007669"/>
    <property type="project" value="UniProtKB-KW"/>
</dbReference>
<feature type="binding site" evidence="7">
    <location>
        <position position="79"/>
    </location>
    <ligand>
        <name>Mg(2+)</name>
        <dbReference type="ChEBI" id="CHEBI:18420"/>
        <label>1</label>
        <note>catalytic</note>
    </ligand>
</feature>
<reference evidence="9" key="2">
    <citation type="submission" date="2020-11" db="EMBL/GenBank/DDBJ databases">
        <authorList>
            <consortium name="DOE Joint Genome Institute"/>
            <person name="Kuo A."/>
            <person name="Miyauchi S."/>
            <person name="Kiss E."/>
            <person name="Drula E."/>
            <person name="Kohler A."/>
            <person name="Sanchez-Garcia M."/>
            <person name="Andreopoulos B."/>
            <person name="Barry K.W."/>
            <person name="Bonito G."/>
            <person name="Buee M."/>
            <person name="Carver A."/>
            <person name="Chen C."/>
            <person name="Cichocki N."/>
            <person name="Clum A."/>
            <person name="Culley D."/>
            <person name="Crous P.W."/>
            <person name="Fauchery L."/>
            <person name="Girlanda M."/>
            <person name="Hayes R."/>
            <person name="Keri Z."/>
            <person name="Labutti K."/>
            <person name="Lipzen A."/>
            <person name="Lombard V."/>
            <person name="Magnuson J."/>
            <person name="Maillard F."/>
            <person name="Morin E."/>
            <person name="Murat C."/>
            <person name="Nolan M."/>
            <person name="Ohm R."/>
            <person name="Pangilinan J."/>
            <person name="Pereira M."/>
            <person name="Perotto S."/>
            <person name="Peter M."/>
            <person name="Riley R."/>
            <person name="Sitrit Y."/>
            <person name="Stielow B."/>
            <person name="Szollosi G."/>
            <person name="Zifcakova L."/>
            <person name="Stursova M."/>
            <person name="Spatafora J.W."/>
            <person name="Tedersoo L."/>
            <person name="Vaario L.-M."/>
            <person name="Yamada A."/>
            <person name="Yan M."/>
            <person name="Wang P."/>
            <person name="Xu J."/>
            <person name="Bruns T."/>
            <person name="Baldrian P."/>
            <person name="Vilgalys R."/>
            <person name="Henrissat B."/>
            <person name="Grigoriev I.V."/>
            <person name="Hibbett D."/>
            <person name="Nagy L.G."/>
            <person name="Martin F.M."/>
        </authorList>
    </citation>
    <scope>NUCLEOTIDE SEQUENCE</scope>
    <source>
        <strain evidence="9">UH-Tt-Lm1</strain>
    </source>
</reference>
<dbReference type="SUPFAM" id="SSF56655">
    <property type="entry name" value="Carbohydrate phosphatase"/>
    <property type="match status" value="1"/>
</dbReference>
<dbReference type="GO" id="GO:0006020">
    <property type="term" value="P:inositol metabolic process"/>
    <property type="evidence" value="ECO:0007669"/>
    <property type="project" value="TreeGrafter"/>
</dbReference>